<dbReference type="SMART" id="SM00267">
    <property type="entry name" value="GGDEF"/>
    <property type="match status" value="1"/>
</dbReference>
<dbReference type="Pfam" id="PF00990">
    <property type="entry name" value="GGDEF"/>
    <property type="match status" value="1"/>
</dbReference>
<dbReference type="NCBIfam" id="TIGR00254">
    <property type="entry name" value="GGDEF"/>
    <property type="match status" value="1"/>
</dbReference>
<dbReference type="FunFam" id="3.30.70.270:FF:000001">
    <property type="entry name" value="Diguanylate cyclase domain protein"/>
    <property type="match status" value="1"/>
</dbReference>
<evidence type="ECO:0000256" key="2">
    <source>
        <dbReference type="ARBA" id="ARBA00012528"/>
    </source>
</evidence>
<dbReference type="Gene3D" id="1.10.8.500">
    <property type="entry name" value="HAMP domain in histidine kinase"/>
    <property type="match status" value="1"/>
</dbReference>
<comment type="caution">
    <text evidence="6">The sequence shown here is derived from an EMBL/GenBank/DDBJ whole genome shotgun (WGS) entry which is preliminary data.</text>
</comment>
<comment type="catalytic activity">
    <reaction evidence="3">
        <text>2 GTP = 3',3'-c-di-GMP + 2 diphosphate</text>
        <dbReference type="Rhea" id="RHEA:24898"/>
        <dbReference type="ChEBI" id="CHEBI:33019"/>
        <dbReference type="ChEBI" id="CHEBI:37565"/>
        <dbReference type="ChEBI" id="CHEBI:58805"/>
        <dbReference type="EC" id="2.7.7.65"/>
    </reaction>
</comment>
<gene>
    <name evidence="6" type="ORF">CS022_11060</name>
</gene>
<evidence type="ECO:0000313" key="7">
    <source>
        <dbReference type="Proteomes" id="UP000290287"/>
    </source>
</evidence>
<feature type="coiled-coil region" evidence="4">
    <location>
        <begin position="41"/>
        <end position="68"/>
    </location>
</feature>
<accession>A0A4Q0YW74</accession>
<dbReference type="PANTHER" id="PTHR45138:SF9">
    <property type="entry name" value="DIGUANYLATE CYCLASE DGCM-RELATED"/>
    <property type="match status" value="1"/>
</dbReference>
<feature type="domain" description="GGDEF" evidence="5">
    <location>
        <begin position="94"/>
        <end position="233"/>
    </location>
</feature>
<organism evidence="6 7">
    <name type="scientific">Veronia nyctiphanis</name>
    <dbReference type="NCBI Taxonomy" id="1278244"/>
    <lineage>
        <taxon>Bacteria</taxon>
        <taxon>Pseudomonadati</taxon>
        <taxon>Pseudomonadota</taxon>
        <taxon>Gammaproteobacteria</taxon>
        <taxon>Vibrionales</taxon>
        <taxon>Vibrionaceae</taxon>
        <taxon>Veronia</taxon>
    </lineage>
</organism>
<dbReference type="GO" id="GO:1902201">
    <property type="term" value="P:negative regulation of bacterial-type flagellum-dependent cell motility"/>
    <property type="evidence" value="ECO:0007669"/>
    <property type="project" value="TreeGrafter"/>
</dbReference>
<dbReference type="SUPFAM" id="SSF55073">
    <property type="entry name" value="Nucleotide cyclase"/>
    <property type="match status" value="1"/>
</dbReference>
<dbReference type="EMBL" id="PEIB01000011">
    <property type="protein sequence ID" value="RXJ73261.1"/>
    <property type="molecule type" value="Genomic_DNA"/>
</dbReference>
<evidence type="ECO:0000313" key="6">
    <source>
        <dbReference type="EMBL" id="RXJ73261.1"/>
    </source>
</evidence>
<evidence type="ECO:0000256" key="4">
    <source>
        <dbReference type="SAM" id="Coils"/>
    </source>
</evidence>
<keyword evidence="4" id="KW-0175">Coiled coil</keyword>
<evidence type="ECO:0000259" key="5">
    <source>
        <dbReference type="PROSITE" id="PS50887"/>
    </source>
</evidence>
<sequence length="240" mass="27074">MLMFLSFSISTPLKALSEHMKGSISELEHQSSPGLRRQDEIGELSRQFSKLIDNVARQNRELDDLSRRDPLTGLLNRRSLTEKLQLLRKEHPEKMLCGLYIDIDHFKAYNDTYGHIYGDNALVLVSGELDAFAREKSGFAFRLGGEEFMLVLTADNEDQGFNHAQDLCERVEEMGIPHSGGTDSKCITVSIGLACTKEEKIVEEVTQNVLVRADKALYSAKELGRNLVQMYSTKYQDPAN</sequence>
<dbReference type="EC" id="2.7.7.65" evidence="2"/>
<dbReference type="Gene3D" id="3.30.70.270">
    <property type="match status" value="1"/>
</dbReference>
<keyword evidence="7" id="KW-1185">Reference proteome</keyword>
<proteinExistence type="predicted"/>
<comment type="cofactor">
    <cofactor evidence="1">
        <name>Mg(2+)</name>
        <dbReference type="ChEBI" id="CHEBI:18420"/>
    </cofactor>
</comment>
<dbReference type="InterPro" id="IPR029787">
    <property type="entry name" value="Nucleotide_cyclase"/>
</dbReference>
<dbReference type="InterPro" id="IPR000160">
    <property type="entry name" value="GGDEF_dom"/>
</dbReference>
<evidence type="ECO:0000256" key="1">
    <source>
        <dbReference type="ARBA" id="ARBA00001946"/>
    </source>
</evidence>
<dbReference type="PANTHER" id="PTHR45138">
    <property type="entry name" value="REGULATORY COMPONENTS OF SENSORY TRANSDUCTION SYSTEM"/>
    <property type="match status" value="1"/>
</dbReference>
<dbReference type="Proteomes" id="UP000290287">
    <property type="component" value="Unassembled WGS sequence"/>
</dbReference>
<dbReference type="CDD" id="cd01949">
    <property type="entry name" value="GGDEF"/>
    <property type="match status" value="1"/>
</dbReference>
<dbReference type="PROSITE" id="PS50887">
    <property type="entry name" value="GGDEF"/>
    <property type="match status" value="1"/>
</dbReference>
<reference evidence="6 7" key="1">
    <citation type="submission" date="2017-10" db="EMBL/GenBank/DDBJ databases">
        <title>Nyctiphanis sp. nov., isolated from the stomach of the euphausiid Nyctiphanes simplex (Hansen, 1911) in the Gulf of California.</title>
        <authorList>
            <person name="Gomez-Gil B."/>
            <person name="Aguilar-Mendez M."/>
            <person name="Lopez-Cortes A."/>
            <person name="Gomez-Gutierrez J."/>
            <person name="Roque A."/>
            <person name="Lang E."/>
            <person name="Gonzalez-Castillo A."/>
        </authorList>
    </citation>
    <scope>NUCLEOTIDE SEQUENCE [LARGE SCALE GENOMIC DNA]</scope>
    <source>
        <strain evidence="6 7">CAIM 600</strain>
    </source>
</reference>
<dbReference type="GO" id="GO:0052621">
    <property type="term" value="F:diguanylate cyclase activity"/>
    <property type="evidence" value="ECO:0007669"/>
    <property type="project" value="UniProtKB-EC"/>
</dbReference>
<dbReference type="InterPro" id="IPR050469">
    <property type="entry name" value="Diguanylate_Cyclase"/>
</dbReference>
<protein>
    <recommendedName>
        <fullName evidence="2">diguanylate cyclase</fullName>
        <ecNumber evidence="2">2.7.7.65</ecNumber>
    </recommendedName>
</protein>
<dbReference type="GO" id="GO:0005886">
    <property type="term" value="C:plasma membrane"/>
    <property type="evidence" value="ECO:0007669"/>
    <property type="project" value="TreeGrafter"/>
</dbReference>
<evidence type="ECO:0000256" key="3">
    <source>
        <dbReference type="ARBA" id="ARBA00034247"/>
    </source>
</evidence>
<dbReference type="InterPro" id="IPR043128">
    <property type="entry name" value="Rev_trsase/Diguanyl_cyclase"/>
</dbReference>
<dbReference type="GO" id="GO:0043709">
    <property type="term" value="P:cell adhesion involved in single-species biofilm formation"/>
    <property type="evidence" value="ECO:0007669"/>
    <property type="project" value="TreeGrafter"/>
</dbReference>
<name>A0A4Q0YW74_9GAMM</name>
<dbReference type="AlphaFoldDB" id="A0A4Q0YW74"/>